<reference evidence="2" key="2">
    <citation type="journal article" date="2022" name="Microb. Genom.">
        <title>A chromosome-scale genome assembly of the tomato pathogen Cladosporium fulvum reveals a compartmentalized genome architecture and the presence of a dispensable chromosome.</title>
        <authorList>
            <person name="Zaccaron A.Z."/>
            <person name="Chen L.H."/>
            <person name="Samaras A."/>
            <person name="Stergiopoulos I."/>
        </authorList>
    </citation>
    <scope>NUCLEOTIDE SEQUENCE</scope>
    <source>
        <strain evidence="2">Race5_Kim</strain>
    </source>
</reference>
<dbReference type="SUPFAM" id="SSF47336">
    <property type="entry name" value="ACP-like"/>
    <property type="match status" value="1"/>
</dbReference>
<sequence length="82" mass="9613">MASLSRNLKELIAERLNVSLEKITDTADLKEELNLDQSDRSKLTAALSKRFDISITNEDTDRFVTTRDIFLYVENKLWWYSL</sequence>
<dbReference type="AlphaFoldDB" id="A0A9Q8LDF4"/>
<dbReference type="OrthoDB" id="4426945at2759"/>
<dbReference type="KEGG" id="ffu:CLAFUR5_08573"/>
<organism evidence="2 3">
    <name type="scientific">Passalora fulva</name>
    <name type="common">Tomato leaf mold</name>
    <name type="synonym">Cladosporium fulvum</name>
    <dbReference type="NCBI Taxonomy" id="5499"/>
    <lineage>
        <taxon>Eukaryota</taxon>
        <taxon>Fungi</taxon>
        <taxon>Dikarya</taxon>
        <taxon>Ascomycota</taxon>
        <taxon>Pezizomycotina</taxon>
        <taxon>Dothideomycetes</taxon>
        <taxon>Dothideomycetidae</taxon>
        <taxon>Mycosphaerellales</taxon>
        <taxon>Mycosphaerellaceae</taxon>
        <taxon>Fulvia</taxon>
    </lineage>
</organism>
<dbReference type="Gene3D" id="1.10.1200.10">
    <property type="entry name" value="ACP-like"/>
    <property type="match status" value="1"/>
</dbReference>
<dbReference type="InterPro" id="IPR036736">
    <property type="entry name" value="ACP-like_sf"/>
</dbReference>
<dbReference type="RefSeq" id="XP_047759744.1">
    <property type="nucleotide sequence ID" value="XM_047907721.1"/>
</dbReference>
<reference evidence="2" key="1">
    <citation type="submission" date="2021-12" db="EMBL/GenBank/DDBJ databases">
        <authorList>
            <person name="Zaccaron A."/>
            <person name="Stergiopoulos I."/>
        </authorList>
    </citation>
    <scope>NUCLEOTIDE SEQUENCE</scope>
    <source>
        <strain evidence="2">Race5_Kim</strain>
    </source>
</reference>
<dbReference type="Proteomes" id="UP000756132">
    <property type="component" value="Chromosome 3"/>
</dbReference>
<evidence type="ECO:0000313" key="2">
    <source>
        <dbReference type="EMBL" id="UJO15378.1"/>
    </source>
</evidence>
<dbReference type="EMBL" id="CP090165">
    <property type="protein sequence ID" value="UJO15378.1"/>
    <property type="molecule type" value="Genomic_DNA"/>
</dbReference>
<evidence type="ECO:0000259" key="1">
    <source>
        <dbReference type="PROSITE" id="PS50075"/>
    </source>
</evidence>
<accession>A0A9Q8LDF4</accession>
<name>A0A9Q8LDF4_PASFU</name>
<protein>
    <recommendedName>
        <fullName evidence="1">Carrier domain-containing protein</fullName>
    </recommendedName>
</protein>
<dbReference type="Pfam" id="PF00550">
    <property type="entry name" value="PP-binding"/>
    <property type="match status" value="1"/>
</dbReference>
<dbReference type="InterPro" id="IPR009081">
    <property type="entry name" value="PP-bd_ACP"/>
</dbReference>
<dbReference type="GeneID" id="71988451"/>
<feature type="domain" description="Carrier" evidence="1">
    <location>
        <begin position="2"/>
        <end position="77"/>
    </location>
</feature>
<dbReference type="PROSITE" id="PS50075">
    <property type="entry name" value="CARRIER"/>
    <property type="match status" value="1"/>
</dbReference>
<evidence type="ECO:0000313" key="3">
    <source>
        <dbReference type="Proteomes" id="UP000756132"/>
    </source>
</evidence>
<gene>
    <name evidence="2" type="ORF">CLAFUR5_08573</name>
</gene>
<keyword evidence="3" id="KW-1185">Reference proteome</keyword>
<proteinExistence type="predicted"/>